<keyword evidence="2" id="KW-1133">Transmembrane helix</keyword>
<name>A0A840Y1K6_9PROT</name>
<evidence type="ECO:0000256" key="2">
    <source>
        <dbReference type="SAM" id="Phobius"/>
    </source>
</evidence>
<feature type="transmembrane region" description="Helical" evidence="2">
    <location>
        <begin position="87"/>
        <end position="103"/>
    </location>
</feature>
<feature type="compositionally biased region" description="Pro residues" evidence="1">
    <location>
        <begin position="1"/>
        <end position="10"/>
    </location>
</feature>
<dbReference type="Proteomes" id="UP000580654">
    <property type="component" value="Unassembled WGS sequence"/>
</dbReference>
<organism evidence="3 4">
    <name type="scientific">Muricoccus pecuniae</name>
    <dbReference type="NCBI Taxonomy" id="693023"/>
    <lineage>
        <taxon>Bacteria</taxon>
        <taxon>Pseudomonadati</taxon>
        <taxon>Pseudomonadota</taxon>
        <taxon>Alphaproteobacteria</taxon>
        <taxon>Acetobacterales</taxon>
        <taxon>Roseomonadaceae</taxon>
        <taxon>Muricoccus</taxon>
    </lineage>
</organism>
<gene>
    <name evidence="3" type="ORF">FHS87_002657</name>
</gene>
<protein>
    <submittedName>
        <fullName evidence="3">Uncharacterized protein</fullName>
    </submittedName>
</protein>
<dbReference type="EMBL" id="JACIJD010000011">
    <property type="protein sequence ID" value="MBB5694605.1"/>
    <property type="molecule type" value="Genomic_DNA"/>
</dbReference>
<evidence type="ECO:0000313" key="3">
    <source>
        <dbReference type="EMBL" id="MBB5694605.1"/>
    </source>
</evidence>
<keyword evidence="2" id="KW-0472">Membrane</keyword>
<keyword evidence="2" id="KW-0812">Transmembrane</keyword>
<accession>A0A840Y1K6</accession>
<sequence length="243" mass="25829">MPAPVQPTMPPGASGLADGSPEGDSPSLIAALLAGSEAELAAELEPAVEAFIGNAVFRYISEEALVAIGVTAVFFALAAIAPYLPSLSWAVAGAGAVLLWYLIHFAQGIVSTWPLLRALVLLRGAPVFRFALFVLARQAIGTLETKMDEVARAATLIPRFGLRIARVVYQDDRDRVALALADALGKPVRRELLWTAALGLLPMLVVMFGFRSALMWKAGLYGVAHMAWYELLLLPFRGGMGGG</sequence>
<evidence type="ECO:0000313" key="4">
    <source>
        <dbReference type="Proteomes" id="UP000580654"/>
    </source>
</evidence>
<comment type="caution">
    <text evidence="3">The sequence shown here is derived from an EMBL/GenBank/DDBJ whole genome shotgun (WGS) entry which is preliminary data.</text>
</comment>
<dbReference type="RefSeq" id="WP_184518962.1">
    <property type="nucleotide sequence ID" value="NZ_JACIJD010000011.1"/>
</dbReference>
<keyword evidence="4" id="KW-1185">Reference proteome</keyword>
<feature type="transmembrane region" description="Helical" evidence="2">
    <location>
        <begin position="115"/>
        <end position="136"/>
    </location>
</feature>
<feature type="region of interest" description="Disordered" evidence="1">
    <location>
        <begin position="1"/>
        <end position="23"/>
    </location>
</feature>
<feature type="transmembrane region" description="Helical" evidence="2">
    <location>
        <begin position="192"/>
        <end position="210"/>
    </location>
</feature>
<feature type="transmembrane region" description="Helical" evidence="2">
    <location>
        <begin position="64"/>
        <end position="81"/>
    </location>
</feature>
<proteinExistence type="predicted"/>
<dbReference type="AlphaFoldDB" id="A0A840Y1K6"/>
<reference evidence="3 4" key="1">
    <citation type="submission" date="2020-08" db="EMBL/GenBank/DDBJ databases">
        <title>Genomic Encyclopedia of Type Strains, Phase IV (KMG-IV): sequencing the most valuable type-strain genomes for metagenomic binning, comparative biology and taxonomic classification.</title>
        <authorList>
            <person name="Goeker M."/>
        </authorList>
    </citation>
    <scope>NUCLEOTIDE SEQUENCE [LARGE SCALE GENOMIC DNA]</scope>
    <source>
        <strain evidence="3 4">DSM 25622</strain>
    </source>
</reference>
<evidence type="ECO:0000256" key="1">
    <source>
        <dbReference type="SAM" id="MobiDB-lite"/>
    </source>
</evidence>